<dbReference type="PANTHER" id="PTHR45566:SF2">
    <property type="entry name" value="NARL SUBFAMILY"/>
    <property type="match status" value="1"/>
</dbReference>
<protein>
    <submittedName>
        <fullName evidence="3">DNA-binding response regulator</fullName>
    </submittedName>
</protein>
<keyword evidence="3" id="KW-0238">DNA-binding</keyword>
<feature type="domain" description="Response regulatory" evidence="2">
    <location>
        <begin position="19"/>
        <end position="134"/>
    </location>
</feature>
<dbReference type="Gene3D" id="3.40.50.2300">
    <property type="match status" value="1"/>
</dbReference>
<dbReference type="AlphaFoldDB" id="A0A3M2L379"/>
<dbReference type="EMBL" id="RFFH01000005">
    <property type="protein sequence ID" value="RMI32097.1"/>
    <property type="molecule type" value="Genomic_DNA"/>
</dbReference>
<comment type="caution">
    <text evidence="3">The sequence shown here is derived from an EMBL/GenBank/DDBJ whole genome shotgun (WGS) entry which is preliminary data.</text>
</comment>
<reference evidence="3 4" key="1">
    <citation type="submission" date="2018-10" db="EMBL/GenBank/DDBJ databases">
        <title>Isolation from cow dung.</title>
        <authorList>
            <person name="Ling L."/>
        </authorList>
    </citation>
    <scope>NUCLEOTIDE SEQUENCE [LARGE SCALE GENOMIC DNA]</scope>
    <source>
        <strain evidence="3 4">NEAU-LL90</strain>
    </source>
</reference>
<evidence type="ECO:0000313" key="3">
    <source>
        <dbReference type="EMBL" id="RMI32097.1"/>
    </source>
</evidence>
<dbReference type="InterPro" id="IPR011006">
    <property type="entry name" value="CheY-like_superfamily"/>
</dbReference>
<dbReference type="SUPFAM" id="SSF52172">
    <property type="entry name" value="CheY-like"/>
    <property type="match status" value="1"/>
</dbReference>
<dbReference type="Pfam" id="PF00072">
    <property type="entry name" value="Response_reg"/>
    <property type="match status" value="1"/>
</dbReference>
<organism evidence="3 4">
    <name type="scientific">Nocardia stercoris</name>
    <dbReference type="NCBI Taxonomy" id="2483361"/>
    <lineage>
        <taxon>Bacteria</taxon>
        <taxon>Bacillati</taxon>
        <taxon>Actinomycetota</taxon>
        <taxon>Actinomycetes</taxon>
        <taxon>Mycobacteriales</taxon>
        <taxon>Nocardiaceae</taxon>
        <taxon>Nocardia</taxon>
    </lineage>
</organism>
<dbReference type="PROSITE" id="PS50110">
    <property type="entry name" value="RESPONSE_REGULATORY"/>
    <property type="match status" value="1"/>
</dbReference>
<feature type="modified residue" description="4-aspartylphosphate" evidence="1">
    <location>
        <position position="70"/>
    </location>
</feature>
<dbReference type="InterPro" id="IPR058245">
    <property type="entry name" value="NreC/VraR/RcsB-like_REC"/>
</dbReference>
<dbReference type="PANTHER" id="PTHR45566">
    <property type="entry name" value="HTH-TYPE TRANSCRIPTIONAL REGULATOR YHJB-RELATED"/>
    <property type="match status" value="1"/>
</dbReference>
<accession>A0A3M2L379</accession>
<name>A0A3M2L379_9NOCA</name>
<keyword evidence="1" id="KW-0597">Phosphoprotein</keyword>
<evidence type="ECO:0000313" key="4">
    <source>
        <dbReference type="Proteomes" id="UP000279275"/>
    </source>
</evidence>
<dbReference type="InterPro" id="IPR001789">
    <property type="entry name" value="Sig_transdc_resp-reg_receiver"/>
</dbReference>
<dbReference type="SMART" id="SM00448">
    <property type="entry name" value="REC"/>
    <property type="match status" value="1"/>
</dbReference>
<dbReference type="InterPro" id="IPR051015">
    <property type="entry name" value="EvgA-like"/>
</dbReference>
<evidence type="ECO:0000259" key="2">
    <source>
        <dbReference type="PROSITE" id="PS50110"/>
    </source>
</evidence>
<evidence type="ECO:0000256" key="1">
    <source>
        <dbReference type="PROSITE-ProRule" id="PRU00169"/>
    </source>
</evidence>
<sequence length="161" mass="17240">MNQSAQHQRRLPAPSLPVRVLLVDDHPRTRAAVTDFLEADTTITVVAEVATLRDAVSAAERLRPDIIVIDPDLPDGDGLSLCRTAAGDPAPPVLILTTDCGPHLVIDAVRAGARGFLVKDPALFGLSDAIRRVAAGESVLDDHSSAVLIHELRRRDARQPV</sequence>
<gene>
    <name evidence="3" type="ORF">EBN03_13850</name>
</gene>
<keyword evidence="4" id="KW-1185">Reference proteome</keyword>
<dbReference type="CDD" id="cd17535">
    <property type="entry name" value="REC_NarL-like"/>
    <property type="match status" value="1"/>
</dbReference>
<dbReference type="GO" id="GO:0003677">
    <property type="term" value="F:DNA binding"/>
    <property type="evidence" value="ECO:0007669"/>
    <property type="project" value="UniProtKB-KW"/>
</dbReference>
<dbReference type="GO" id="GO:0000160">
    <property type="term" value="P:phosphorelay signal transduction system"/>
    <property type="evidence" value="ECO:0007669"/>
    <property type="project" value="InterPro"/>
</dbReference>
<dbReference type="Proteomes" id="UP000279275">
    <property type="component" value="Unassembled WGS sequence"/>
</dbReference>
<proteinExistence type="predicted"/>